<gene>
    <name evidence="1" type="ORF">SPARVUS_LOCUS8213943</name>
</gene>
<organism evidence="1 2">
    <name type="scientific">Staurois parvus</name>
    <dbReference type="NCBI Taxonomy" id="386267"/>
    <lineage>
        <taxon>Eukaryota</taxon>
        <taxon>Metazoa</taxon>
        <taxon>Chordata</taxon>
        <taxon>Craniata</taxon>
        <taxon>Vertebrata</taxon>
        <taxon>Euteleostomi</taxon>
        <taxon>Amphibia</taxon>
        <taxon>Batrachia</taxon>
        <taxon>Anura</taxon>
        <taxon>Neobatrachia</taxon>
        <taxon>Ranoidea</taxon>
        <taxon>Ranidae</taxon>
        <taxon>Staurois</taxon>
    </lineage>
</organism>
<comment type="caution">
    <text evidence="1">The sequence shown here is derived from an EMBL/GenBank/DDBJ whole genome shotgun (WGS) entry which is preliminary data.</text>
</comment>
<sequence>MSPQLWRSVVRCVPWTQQINGKSQRCRLGHVISCVQSQLIT</sequence>
<protein>
    <submittedName>
        <fullName evidence="1">Uncharacterized protein</fullName>
    </submittedName>
</protein>
<dbReference type="EMBL" id="CATNWA010014758">
    <property type="protein sequence ID" value="CAI9575582.1"/>
    <property type="molecule type" value="Genomic_DNA"/>
</dbReference>
<keyword evidence="2" id="KW-1185">Reference proteome</keyword>
<reference evidence="1" key="1">
    <citation type="submission" date="2023-05" db="EMBL/GenBank/DDBJ databases">
        <authorList>
            <person name="Stuckert A."/>
        </authorList>
    </citation>
    <scope>NUCLEOTIDE SEQUENCE</scope>
</reference>
<evidence type="ECO:0000313" key="1">
    <source>
        <dbReference type="EMBL" id="CAI9575582.1"/>
    </source>
</evidence>
<accession>A0ABN9DWE6</accession>
<name>A0ABN9DWE6_9NEOB</name>
<feature type="non-terminal residue" evidence="1">
    <location>
        <position position="41"/>
    </location>
</feature>
<evidence type="ECO:0000313" key="2">
    <source>
        <dbReference type="Proteomes" id="UP001162483"/>
    </source>
</evidence>
<proteinExistence type="predicted"/>
<dbReference type="Proteomes" id="UP001162483">
    <property type="component" value="Unassembled WGS sequence"/>
</dbReference>